<dbReference type="EMBL" id="VCPC01000002">
    <property type="protein sequence ID" value="TMV13611.1"/>
    <property type="molecule type" value="Genomic_DNA"/>
</dbReference>
<comment type="caution">
    <text evidence="2">The sequence shown here is derived from an EMBL/GenBank/DDBJ whole genome shotgun (WGS) entry which is preliminary data.</text>
</comment>
<feature type="signal peptide" evidence="1">
    <location>
        <begin position="1"/>
        <end position="22"/>
    </location>
</feature>
<protein>
    <submittedName>
        <fullName evidence="2">Uncharacterized protein</fullName>
    </submittedName>
</protein>
<reference evidence="2 3" key="1">
    <citation type="submission" date="2019-05" db="EMBL/GenBank/DDBJ databases">
        <title>Marivita sp. nov. isolated from sea sediment.</title>
        <authorList>
            <person name="Kim W."/>
        </authorList>
    </citation>
    <scope>NUCLEOTIDE SEQUENCE [LARGE SCALE GENOMIC DNA]</scope>
    <source>
        <strain evidence="2 3">CAU 1492</strain>
    </source>
</reference>
<evidence type="ECO:0000313" key="3">
    <source>
        <dbReference type="Proteomes" id="UP001191082"/>
    </source>
</evidence>
<gene>
    <name evidence="2" type="ORF">FGK64_12825</name>
</gene>
<organism evidence="2 3">
    <name type="scientific">Arenibacterium halophilum</name>
    <dbReference type="NCBI Taxonomy" id="2583821"/>
    <lineage>
        <taxon>Bacteria</taxon>
        <taxon>Pseudomonadati</taxon>
        <taxon>Pseudomonadota</taxon>
        <taxon>Alphaproteobacteria</taxon>
        <taxon>Rhodobacterales</taxon>
        <taxon>Paracoccaceae</taxon>
        <taxon>Arenibacterium</taxon>
    </lineage>
</organism>
<proteinExistence type="predicted"/>
<keyword evidence="3" id="KW-1185">Reference proteome</keyword>
<sequence length="107" mass="11277">MRHAMMIVTALAAVLASTGAPRADTLRDRCDNRAREVSGYYGGRIPSFNIGPFTARIGGSVAIGVGRSRGATSPASPPFAGSYSVERREAAKAKKYERALADCMARG</sequence>
<keyword evidence="1" id="KW-0732">Signal</keyword>
<evidence type="ECO:0000313" key="2">
    <source>
        <dbReference type="EMBL" id="TMV13611.1"/>
    </source>
</evidence>
<feature type="chain" id="PRO_5045817518" evidence="1">
    <location>
        <begin position="23"/>
        <end position="107"/>
    </location>
</feature>
<accession>A0ABY2XBC6</accession>
<name>A0ABY2XBC6_9RHOB</name>
<dbReference type="Proteomes" id="UP001191082">
    <property type="component" value="Unassembled WGS sequence"/>
</dbReference>
<dbReference type="RefSeq" id="WP_138864164.1">
    <property type="nucleotide sequence ID" value="NZ_VCPC01000002.1"/>
</dbReference>
<evidence type="ECO:0000256" key="1">
    <source>
        <dbReference type="SAM" id="SignalP"/>
    </source>
</evidence>